<dbReference type="Pfam" id="PF00535">
    <property type="entry name" value="Glycos_transf_2"/>
    <property type="match status" value="1"/>
</dbReference>
<dbReference type="PANTHER" id="PTHR22916">
    <property type="entry name" value="GLYCOSYLTRANSFERASE"/>
    <property type="match status" value="1"/>
</dbReference>
<dbReference type="InterPro" id="IPR029044">
    <property type="entry name" value="Nucleotide-diphossugar_trans"/>
</dbReference>
<dbReference type="InterPro" id="IPR001173">
    <property type="entry name" value="Glyco_trans_2-like"/>
</dbReference>
<dbReference type="AlphaFoldDB" id="A0A0G4INZ7"/>
<dbReference type="PANTHER" id="PTHR22916:SF30">
    <property type="entry name" value="IPT_TIG DOMAIN-CONTAINING PROTEIN"/>
    <property type="match status" value="1"/>
</dbReference>
<dbReference type="Pfam" id="PF13692">
    <property type="entry name" value="Glyco_trans_1_4"/>
    <property type="match status" value="1"/>
</dbReference>
<dbReference type="Proteomes" id="UP000039324">
    <property type="component" value="Unassembled WGS sequence"/>
</dbReference>
<dbReference type="OMA" id="CTALMER"/>
<feature type="domain" description="Glycosyltransferase 2-like" evidence="1">
    <location>
        <begin position="419"/>
        <end position="558"/>
    </location>
</feature>
<dbReference type="OrthoDB" id="17040at2759"/>
<dbReference type="CDD" id="cd03801">
    <property type="entry name" value="GT4_PimA-like"/>
    <property type="match status" value="1"/>
</dbReference>
<reference evidence="2 3" key="1">
    <citation type="submission" date="2015-02" db="EMBL/GenBank/DDBJ databases">
        <authorList>
            <person name="Chooi Y.-H."/>
        </authorList>
    </citation>
    <scope>NUCLEOTIDE SEQUENCE [LARGE SCALE GENOMIC DNA]</scope>
    <source>
        <strain evidence="2">E3</strain>
    </source>
</reference>
<accession>A0A0G4INZ7</accession>
<keyword evidence="3" id="KW-1185">Reference proteome</keyword>
<evidence type="ECO:0000313" key="2">
    <source>
        <dbReference type="EMBL" id="CEO96976.1"/>
    </source>
</evidence>
<evidence type="ECO:0000259" key="1">
    <source>
        <dbReference type="Pfam" id="PF00535"/>
    </source>
</evidence>
<name>A0A0G4INZ7_PLABS</name>
<protein>
    <recommendedName>
        <fullName evidence="1">Glycosyltransferase 2-like domain-containing protein</fullName>
    </recommendedName>
</protein>
<dbReference type="Gene3D" id="3.90.550.10">
    <property type="entry name" value="Spore Coat Polysaccharide Biosynthesis Protein SpsA, Chain A"/>
    <property type="match status" value="1"/>
</dbReference>
<gene>
    <name evidence="2" type="ORF">PBRA_005580</name>
</gene>
<proteinExistence type="predicted"/>
<dbReference type="SUPFAM" id="SSF53756">
    <property type="entry name" value="UDP-Glycosyltransferase/glycogen phosphorylase"/>
    <property type="match status" value="1"/>
</dbReference>
<dbReference type="SUPFAM" id="SSF53448">
    <property type="entry name" value="Nucleotide-diphospho-sugar transferases"/>
    <property type="match status" value="1"/>
</dbReference>
<dbReference type="EMBL" id="CDSF01000077">
    <property type="protein sequence ID" value="CEO96976.1"/>
    <property type="molecule type" value="Genomic_DNA"/>
</dbReference>
<organism evidence="2 3">
    <name type="scientific">Plasmodiophora brassicae</name>
    <name type="common">Clubroot disease agent</name>
    <dbReference type="NCBI Taxonomy" id="37360"/>
    <lineage>
        <taxon>Eukaryota</taxon>
        <taxon>Sar</taxon>
        <taxon>Rhizaria</taxon>
        <taxon>Endomyxa</taxon>
        <taxon>Phytomyxea</taxon>
        <taxon>Plasmodiophorida</taxon>
        <taxon>Plasmodiophoridae</taxon>
        <taxon>Plasmodiophora</taxon>
    </lineage>
</organism>
<sequence length="672" mass="73832">MVRICIVTYSLVGPTKNGGIGTADTAMAELLASDGRFAVTVLYVGEAPDSIAPWVQHYATKGVHLVPLPDSEVTISANRYATVSYLVYRWLRAQEHAFDIVRFHEWHGPGYFSLLAKRQGESSCSSTTFVVTLHCPSTFYLEGSRRPFSSMNAFVSDFLERQSVALTDILVSPSAFMLEWVQQRPEWPTLPGRTFVQPNVLMPSVARSSSVASTGAQRVPVHELVFFGRLEVLKGFHIFCDALDILFSSSMPLPLGVTFLGRPNFGTSSDSTVDAVARIRDRARQWSIEPIILTEMSQPEAVAYLRHGSGRLAVMPSFVENSPYAVLECLAMGVPFIASAVGGTPELVDPRDTKSVLFAPVTAEALANAVGEAVELGAVVARSVVNHTANGAETAELHWRIAQPDRLVPPELPHPIVAVCIVHRNRGTLLQQSIDGVLQQRYDPMRMDIVIVADGSDDRMSLDALDSLELRLRDLVTSQQLHGAQVIRDSIRSTGAARNTAFQHSSAEFVAFLDDCDVPKNTWLSSMVKVALHTQADIVTCMADVFEDASRPVKVLRRWVPLGPAPDLGMFHNVYGAYAGLFRRKALVSLGGYSEDAGATSEDWELYARAVLQGMRLELVPEALIWYRDRPGSMRPQQDPAGSPALRPYLAVLRPELHNAIRFSHANTIRAM</sequence>
<dbReference type="Gene3D" id="3.40.50.2000">
    <property type="entry name" value="Glycogen Phosphorylase B"/>
    <property type="match status" value="2"/>
</dbReference>
<evidence type="ECO:0000313" key="3">
    <source>
        <dbReference type="Proteomes" id="UP000039324"/>
    </source>
</evidence>